<reference evidence="3" key="2">
    <citation type="submission" date="2025-09" db="UniProtKB">
        <authorList>
            <consortium name="Ensembl"/>
        </authorList>
    </citation>
    <scope>IDENTIFICATION</scope>
</reference>
<evidence type="ECO:0000313" key="3">
    <source>
        <dbReference type="Ensembl" id="ENSNPEP00000003647.1"/>
    </source>
</evidence>
<dbReference type="Gene3D" id="2.130.10.130">
    <property type="entry name" value="Integrin alpha, N-terminal"/>
    <property type="match status" value="1"/>
</dbReference>
<dbReference type="Proteomes" id="UP000694420">
    <property type="component" value="Unplaced"/>
</dbReference>
<dbReference type="Ensembl" id="ENSNPET00000003724.1">
    <property type="protein sequence ID" value="ENSNPEP00000003647.1"/>
    <property type="gene ID" value="ENSNPEG00000002797.1"/>
</dbReference>
<feature type="repeat" description="FG-GAP" evidence="1">
    <location>
        <begin position="28"/>
        <end position="90"/>
    </location>
</feature>
<feature type="region of interest" description="Disordered" evidence="2">
    <location>
        <begin position="176"/>
        <end position="206"/>
    </location>
</feature>
<sequence>RGGAMAGGAPLPALLLAPRPPGLCVAFNVDVSSPRLLRGPPEAQFGYKVLQRRKPKPGWELLVGAPWDGPDGDRRGAVYKCPVGPPNSTCTQVDLGEAPGGNMHLGMTLLHGPGGGFVACAPLWSQECGTSVFSSGICTRMDSELRPVETLANCRRGGADAVCLRARLCFRAGTRARGPRDGDIGESRRLRHCGVPGASPSTPGCP</sequence>
<dbReference type="GO" id="GO:0009897">
    <property type="term" value="C:external side of plasma membrane"/>
    <property type="evidence" value="ECO:0007669"/>
    <property type="project" value="TreeGrafter"/>
</dbReference>
<dbReference type="GO" id="GO:0033627">
    <property type="term" value="P:cell adhesion mediated by integrin"/>
    <property type="evidence" value="ECO:0007669"/>
    <property type="project" value="TreeGrafter"/>
</dbReference>
<evidence type="ECO:0000256" key="2">
    <source>
        <dbReference type="SAM" id="MobiDB-lite"/>
    </source>
</evidence>
<dbReference type="InterPro" id="IPR028994">
    <property type="entry name" value="Integrin_alpha_N"/>
</dbReference>
<dbReference type="GO" id="GO:0098609">
    <property type="term" value="P:cell-cell adhesion"/>
    <property type="evidence" value="ECO:0007669"/>
    <property type="project" value="TreeGrafter"/>
</dbReference>
<dbReference type="GO" id="GO:0008305">
    <property type="term" value="C:integrin complex"/>
    <property type="evidence" value="ECO:0007669"/>
    <property type="project" value="TreeGrafter"/>
</dbReference>
<accession>A0A8C6YTT8</accession>
<proteinExistence type="predicted"/>
<dbReference type="AlphaFoldDB" id="A0A8C6YTT8"/>
<feature type="compositionally biased region" description="Basic and acidic residues" evidence="2">
    <location>
        <begin position="178"/>
        <end position="188"/>
    </location>
</feature>
<dbReference type="PROSITE" id="PS51470">
    <property type="entry name" value="FG_GAP"/>
    <property type="match status" value="1"/>
</dbReference>
<dbReference type="GO" id="GO:0005178">
    <property type="term" value="F:integrin binding"/>
    <property type="evidence" value="ECO:0007669"/>
    <property type="project" value="TreeGrafter"/>
</dbReference>
<protein>
    <submittedName>
        <fullName evidence="3">Uncharacterized protein</fullName>
    </submittedName>
</protein>
<organism evidence="3 4">
    <name type="scientific">Nothoprocta perdicaria</name>
    <name type="common">Chilean tinamou</name>
    <name type="synonym">Crypturus perdicarius</name>
    <dbReference type="NCBI Taxonomy" id="30464"/>
    <lineage>
        <taxon>Eukaryota</taxon>
        <taxon>Metazoa</taxon>
        <taxon>Chordata</taxon>
        <taxon>Craniata</taxon>
        <taxon>Vertebrata</taxon>
        <taxon>Euteleostomi</taxon>
        <taxon>Archelosauria</taxon>
        <taxon>Archosauria</taxon>
        <taxon>Dinosauria</taxon>
        <taxon>Saurischia</taxon>
        <taxon>Theropoda</taxon>
        <taxon>Coelurosauria</taxon>
        <taxon>Aves</taxon>
        <taxon>Palaeognathae</taxon>
        <taxon>Tinamiformes</taxon>
        <taxon>Tinamidae</taxon>
        <taxon>Nothoprocta</taxon>
    </lineage>
</organism>
<reference evidence="3" key="1">
    <citation type="submission" date="2025-08" db="UniProtKB">
        <authorList>
            <consortium name="Ensembl"/>
        </authorList>
    </citation>
    <scope>IDENTIFICATION</scope>
</reference>
<dbReference type="SUPFAM" id="SSF69318">
    <property type="entry name" value="Integrin alpha N-terminal domain"/>
    <property type="match status" value="1"/>
</dbReference>
<dbReference type="PANTHER" id="PTHR23220">
    <property type="entry name" value="INTEGRIN ALPHA"/>
    <property type="match status" value="1"/>
</dbReference>
<dbReference type="GO" id="GO:0007229">
    <property type="term" value="P:integrin-mediated signaling pathway"/>
    <property type="evidence" value="ECO:0007669"/>
    <property type="project" value="TreeGrafter"/>
</dbReference>
<evidence type="ECO:0000256" key="1">
    <source>
        <dbReference type="PROSITE-ProRule" id="PRU00803"/>
    </source>
</evidence>
<dbReference type="PANTHER" id="PTHR23220:SF26">
    <property type="entry name" value="INTEGRIN ALPHA-10"/>
    <property type="match status" value="1"/>
</dbReference>
<evidence type="ECO:0000313" key="4">
    <source>
        <dbReference type="Proteomes" id="UP000694420"/>
    </source>
</evidence>
<keyword evidence="4" id="KW-1185">Reference proteome</keyword>
<dbReference type="InterPro" id="IPR013519">
    <property type="entry name" value="Int_alpha_beta-p"/>
</dbReference>
<name>A0A8C6YTT8_NOTPE</name>
<dbReference type="GO" id="GO:0007160">
    <property type="term" value="P:cell-matrix adhesion"/>
    <property type="evidence" value="ECO:0007669"/>
    <property type="project" value="TreeGrafter"/>
</dbReference>